<feature type="domain" description="RCK C-terminal" evidence="8">
    <location>
        <begin position="368"/>
        <end position="451"/>
    </location>
</feature>
<dbReference type="Proteomes" id="UP000028525">
    <property type="component" value="Unassembled WGS sequence"/>
</dbReference>
<evidence type="ECO:0000313" key="10">
    <source>
        <dbReference type="Proteomes" id="UP000028525"/>
    </source>
</evidence>
<dbReference type="Pfam" id="PF02080">
    <property type="entry name" value="TrkA_C"/>
    <property type="match status" value="2"/>
</dbReference>
<dbReference type="Gene3D" id="3.30.70.1450">
    <property type="entry name" value="Regulator of K+ conductance, C-terminal domain"/>
    <property type="match status" value="2"/>
</dbReference>
<sequence>MKIIIVGCGKVGATLAEQLNNEHHDIMLIDKSADVINSITERIDVMGVVGNGAVYKVQMEAGIQETDLLIATTNSDELNMLCCLIAKKAGDCHTIARIRNPEYHSEINYIREELGLSLAINPEMAAAMEIARLLRFPSAIKIDTFAKGRIEILKFLVPDHSILHNMKVREVLSRLHCNVLICAIEHGSEVIIPSGDSVMVAGDKISFIASPAEANEFFKQAGIDNNTIRTAMFVGGGKITYYVAKLLESTKINVKILEQNMERCNELSELLPRAMVIHGDASNQELLLQEGIGQIDAFASLTGFDEENIMLSLYAASQSKAKLITKVNRIAFENIIDSMNLGSVIYPKLITSETILQYVRAMQNSMGSNVETLYKIVADRAEALEFRVANEPSIVGIPLEKLELKNNLLVAFINRKGQFISPRGKDTLEEGDRVIVVTTVTGLNDLKDILR</sequence>
<evidence type="ECO:0000259" key="7">
    <source>
        <dbReference type="PROSITE" id="PS51201"/>
    </source>
</evidence>
<gene>
    <name evidence="9" type="ORF">IO98_14210</name>
</gene>
<reference evidence="9 10" key="1">
    <citation type="submission" date="2014-07" db="EMBL/GenBank/DDBJ databases">
        <title>Draft genome of Clostridium celerecrescens 152B isolated from sediments associated with methane hydrate from Krishna Godavari basin.</title>
        <authorList>
            <person name="Honkalas V.S."/>
            <person name="Dabir A.P."/>
            <person name="Arora P."/>
            <person name="Dhakephalkar P.K."/>
        </authorList>
    </citation>
    <scope>NUCLEOTIDE SEQUENCE [LARGE SCALE GENOMIC DNA]</scope>
    <source>
        <strain evidence="9 10">152B</strain>
    </source>
</reference>
<keyword evidence="2" id="KW-0813">Transport</keyword>
<evidence type="ECO:0000256" key="4">
    <source>
        <dbReference type="ARBA" id="ARBA00022958"/>
    </source>
</evidence>
<dbReference type="Pfam" id="PF02254">
    <property type="entry name" value="TrkA_N"/>
    <property type="match status" value="2"/>
</dbReference>
<dbReference type="SUPFAM" id="SSF116726">
    <property type="entry name" value="TrkA C-terminal domain-like"/>
    <property type="match status" value="2"/>
</dbReference>
<dbReference type="Gene3D" id="3.40.50.720">
    <property type="entry name" value="NAD(P)-binding Rossmann-like Domain"/>
    <property type="match status" value="2"/>
</dbReference>
<dbReference type="PROSITE" id="PS51202">
    <property type="entry name" value="RCK_C"/>
    <property type="match status" value="2"/>
</dbReference>
<keyword evidence="6" id="KW-0406">Ion transport</keyword>
<comment type="caution">
    <text evidence="9">The sequence shown here is derived from an EMBL/GenBank/DDBJ whole genome shotgun (WGS) entry which is preliminary data.</text>
</comment>
<evidence type="ECO:0000313" key="9">
    <source>
        <dbReference type="EMBL" id="KEZ89814.1"/>
    </source>
</evidence>
<keyword evidence="3" id="KW-0633">Potassium transport</keyword>
<dbReference type="PRINTS" id="PR00335">
    <property type="entry name" value="KUPTAKETRKA"/>
</dbReference>
<keyword evidence="10" id="KW-1185">Reference proteome</keyword>
<dbReference type="OrthoDB" id="9775180at2"/>
<dbReference type="InterPro" id="IPR050721">
    <property type="entry name" value="Trk_Ktr_HKT_K-transport"/>
</dbReference>
<dbReference type="GO" id="GO:0005886">
    <property type="term" value="C:plasma membrane"/>
    <property type="evidence" value="ECO:0007669"/>
    <property type="project" value="InterPro"/>
</dbReference>
<protein>
    <recommendedName>
        <fullName evidence="1">Trk system potassium uptake protein TrkA</fullName>
    </recommendedName>
</protein>
<dbReference type="InterPro" id="IPR006036">
    <property type="entry name" value="K_uptake_TrkA"/>
</dbReference>
<keyword evidence="4" id="KW-0630">Potassium</keyword>
<evidence type="ECO:0000256" key="1">
    <source>
        <dbReference type="ARBA" id="ARBA00017378"/>
    </source>
</evidence>
<name>A0A084JLI0_9FIRM</name>
<keyword evidence="5" id="KW-0520">NAD</keyword>
<dbReference type="NCBIfam" id="NF007039">
    <property type="entry name" value="PRK09496.3-2"/>
    <property type="match status" value="1"/>
</dbReference>
<organism evidence="9 10">
    <name type="scientific">Lacrimispora celerecrescens</name>
    <dbReference type="NCBI Taxonomy" id="29354"/>
    <lineage>
        <taxon>Bacteria</taxon>
        <taxon>Bacillati</taxon>
        <taxon>Bacillota</taxon>
        <taxon>Clostridia</taxon>
        <taxon>Lachnospirales</taxon>
        <taxon>Lachnospiraceae</taxon>
        <taxon>Lacrimispora</taxon>
    </lineage>
</organism>
<evidence type="ECO:0000256" key="3">
    <source>
        <dbReference type="ARBA" id="ARBA00022538"/>
    </source>
</evidence>
<dbReference type="PANTHER" id="PTHR43833:SF5">
    <property type="entry name" value="TRK SYSTEM POTASSIUM UPTAKE PROTEIN TRKA"/>
    <property type="match status" value="1"/>
</dbReference>
<dbReference type="InterPro" id="IPR036291">
    <property type="entry name" value="NAD(P)-bd_dom_sf"/>
</dbReference>
<feature type="domain" description="RCK C-terminal" evidence="8">
    <location>
        <begin position="140"/>
        <end position="223"/>
    </location>
</feature>
<evidence type="ECO:0000256" key="6">
    <source>
        <dbReference type="ARBA" id="ARBA00023065"/>
    </source>
</evidence>
<evidence type="ECO:0000256" key="2">
    <source>
        <dbReference type="ARBA" id="ARBA00022448"/>
    </source>
</evidence>
<dbReference type="NCBIfam" id="NF007031">
    <property type="entry name" value="PRK09496.1-2"/>
    <property type="match status" value="1"/>
</dbReference>
<dbReference type="RefSeq" id="WP_038282034.1">
    <property type="nucleotide sequence ID" value="NZ_JPME01000015.1"/>
</dbReference>
<dbReference type="SUPFAM" id="SSF51735">
    <property type="entry name" value="NAD(P)-binding Rossmann-fold domains"/>
    <property type="match status" value="2"/>
</dbReference>
<feature type="domain" description="RCK N-terminal" evidence="7">
    <location>
        <begin position="1"/>
        <end position="124"/>
    </location>
</feature>
<dbReference type="PANTHER" id="PTHR43833">
    <property type="entry name" value="POTASSIUM CHANNEL PROTEIN 2-RELATED-RELATED"/>
    <property type="match status" value="1"/>
</dbReference>
<dbReference type="InterPro" id="IPR006037">
    <property type="entry name" value="RCK_C"/>
</dbReference>
<accession>A0A084JLI0</accession>
<dbReference type="EMBL" id="JPME01000015">
    <property type="protein sequence ID" value="KEZ89814.1"/>
    <property type="molecule type" value="Genomic_DNA"/>
</dbReference>
<dbReference type="PROSITE" id="PS51201">
    <property type="entry name" value="RCK_N"/>
    <property type="match status" value="2"/>
</dbReference>
<evidence type="ECO:0000256" key="5">
    <source>
        <dbReference type="ARBA" id="ARBA00023027"/>
    </source>
</evidence>
<dbReference type="STRING" id="29354.IO98_14210"/>
<dbReference type="InterPro" id="IPR003148">
    <property type="entry name" value="RCK_N"/>
</dbReference>
<dbReference type="GO" id="GO:0015079">
    <property type="term" value="F:potassium ion transmembrane transporter activity"/>
    <property type="evidence" value="ECO:0007669"/>
    <property type="project" value="InterPro"/>
</dbReference>
<proteinExistence type="predicted"/>
<feature type="domain" description="RCK N-terminal" evidence="7">
    <location>
        <begin position="228"/>
        <end position="344"/>
    </location>
</feature>
<dbReference type="NCBIfam" id="NF007033">
    <property type="entry name" value="PRK09496.1-5"/>
    <property type="match status" value="1"/>
</dbReference>
<dbReference type="InterPro" id="IPR036721">
    <property type="entry name" value="RCK_C_sf"/>
</dbReference>
<evidence type="ECO:0000259" key="8">
    <source>
        <dbReference type="PROSITE" id="PS51202"/>
    </source>
</evidence>
<dbReference type="AlphaFoldDB" id="A0A084JLI0"/>